<evidence type="ECO:0000313" key="3">
    <source>
        <dbReference type="Proteomes" id="UP001344447"/>
    </source>
</evidence>
<name>A0AAN7YU93_9MYCE</name>
<comment type="caution">
    <text evidence="2">The sequence shown here is derived from an EMBL/GenBank/DDBJ whole genome shotgun (WGS) entry which is preliminary data.</text>
</comment>
<feature type="compositionally biased region" description="Polar residues" evidence="1">
    <location>
        <begin position="162"/>
        <end position="174"/>
    </location>
</feature>
<accession>A0AAN7YU93</accession>
<evidence type="ECO:0000313" key="2">
    <source>
        <dbReference type="EMBL" id="KAK5575872.1"/>
    </source>
</evidence>
<keyword evidence="3" id="KW-1185">Reference proteome</keyword>
<feature type="region of interest" description="Disordered" evidence="1">
    <location>
        <begin position="158"/>
        <end position="192"/>
    </location>
</feature>
<sequence length="202" mass="23376">MNQYINRLPNSVYCKLLLYANRLELNQTIFLEGQPIFFKSPTNSYKVDPLMGNIHFVLSENQRVKRKEKNKGIKFHCSQPEEVLGCDREGRTFYCKKFSNRDISGIKITLLECSMKLQNNTILLRHFIQSEIVTIKPSLESIKIRDMNNNEIQPTEEFTGLIGNSGNDSPLSNNIEDENNGPLYQDYDGPDFDNLFDQNEEV</sequence>
<organism evidence="2 3">
    <name type="scientific">Dictyostelium firmibasis</name>
    <dbReference type="NCBI Taxonomy" id="79012"/>
    <lineage>
        <taxon>Eukaryota</taxon>
        <taxon>Amoebozoa</taxon>
        <taxon>Evosea</taxon>
        <taxon>Eumycetozoa</taxon>
        <taxon>Dictyostelia</taxon>
        <taxon>Dictyosteliales</taxon>
        <taxon>Dictyosteliaceae</taxon>
        <taxon>Dictyostelium</taxon>
    </lineage>
</organism>
<dbReference type="EMBL" id="JAVFKY010000005">
    <property type="protein sequence ID" value="KAK5575872.1"/>
    <property type="molecule type" value="Genomic_DNA"/>
</dbReference>
<protein>
    <submittedName>
        <fullName evidence="2">Uncharacterized protein</fullName>
    </submittedName>
</protein>
<gene>
    <name evidence="2" type="ORF">RB653_007006</name>
</gene>
<evidence type="ECO:0000256" key="1">
    <source>
        <dbReference type="SAM" id="MobiDB-lite"/>
    </source>
</evidence>
<proteinExistence type="predicted"/>
<dbReference type="Proteomes" id="UP001344447">
    <property type="component" value="Unassembled WGS sequence"/>
</dbReference>
<reference evidence="2 3" key="1">
    <citation type="submission" date="2023-11" db="EMBL/GenBank/DDBJ databases">
        <title>Dfirmibasis_genome.</title>
        <authorList>
            <person name="Edelbroek B."/>
            <person name="Kjellin J."/>
            <person name="Jerlstrom-Hultqvist J."/>
            <person name="Soderbom F."/>
        </authorList>
    </citation>
    <scope>NUCLEOTIDE SEQUENCE [LARGE SCALE GENOMIC DNA]</scope>
    <source>
        <strain evidence="2 3">TNS-C-14</strain>
    </source>
</reference>
<dbReference type="AlphaFoldDB" id="A0AAN7YU93"/>